<accession>A0A1C7I962</accession>
<dbReference type="Gene3D" id="1.10.275.10">
    <property type="entry name" value="Fumarase/aspartase (N-terminal domain)"/>
    <property type="match status" value="1"/>
</dbReference>
<protein>
    <submittedName>
        <fullName evidence="2">Histidine ammonia-lyase</fullName>
    </submittedName>
</protein>
<keyword evidence="3" id="KW-1185">Reference proteome</keyword>
<dbReference type="AlphaFoldDB" id="A0A1C7I962"/>
<proteinExistence type="predicted"/>
<dbReference type="InterPro" id="IPR008948">
    <property type="entry name" value="L-Aspartase-like"/>
</dbReference>
<evidence type="ECO:0000313" key="2">
    <source>
        <dbReference type="EMBL" id="ANU76145.1"/>
    </source>
</evidence>
<gene>
    <name evidence="2" type="ORF">A4V09_10405</name>
</gene>
<keyword evidence="1" id="KW-0456">Lyase</keyword>
<dbReference type="RefSeq" id="WP_065542321.1">
    <property type="nucleotide sequence ID" value="NZ_CP015405.2"/>
</dbReference>
<dbReference type="EMBL" id="CP015405">
    <property type="protein sequence ID" value="ANU76145.1"/>
    <property type="molecule type" value="Genomic_DNA"/>
</dbReference>
<reference evidence="2" key="1">
    <citation type="submission" date="2017-04" db="EMBL/GenBank/DDBJ databases">
        <title>Complete Genome Sequences of Twelve Strains of a Stable Defined Moderately Diverse Mouse Microbiota 2 (sDMDMm2).</title>
        <authorList>
            <person name="Uchimura Y."/>
            <person name="Wyss M."/>
            <person name="Brugiroux S."/>
            <person name="Limenitakis J.P."/>
            <person name="Stecher B."/>
            <person name="McCoy K.D."/>
            <person name="Macpherson A.J."/>
        </authorList>
    </citation>
    <scope>NUCLEOTIDE SEQUENCE</scope>
    <source>
        <strain evidence="2">YL58</strain>
    </source>
</reference>
<dbReference type="OrthoDB" id="9806955at2"/>
<dbReference type="Proteomes" id="UP000092574">
    <property type="component" value="Chromosome"/>
</dbReference>
<dbReference type="PANTHER" id="PTHR10362">
    <property type="entry name" value="HISTIDINE AMMONIA-LYASE"/>
    <property type="match status" value="1"/>
</dbReference>
<dbReference type="InterPro" id="IPR024083">
    <property type="entry name" value="Fumarase/histidase_N"/>
</dbReference>
<dbReference type="CDD" id="cd00332">
    <property type="entry name" value="PAL-HAL"/>
    <property type="match status" value="1"/>
</dbReference>
<organism evidence="2 3">
    <name type="scientific">Blautia pseudococcoides</name>
    <dbReference type="NCBI Taxonomy" id="1796616"/>
    <lineage>
        <taxon>Bacteria</taxon>
        <taxon>Bacillati</taxon>
        <taxon>Bacillota</taxon>
        <taxon>Clostridia</taxon>
        <taxon>Lachnospirales</taxon>
        <taxon>Lachnospiraceae</taxon>
        <taxon>Blautia</taxon>
    </lineage>
</organism>
<evidence type="ECO:0000256" key="1">
    <source>
        <dbReference type="ARBA" id="ARBA00023239"/>
    </source>
</evidence>
<evidence type="ECO:0000313" key="3">
    <source>
        <dbReference type="Proteomes" id="UP000092574"/>
    </source>
</evidence>
<dbReference type="SUPFAM" id="SSF48557">
    <property type="entry name" value="L-aspartase-like"/>
    <property type="match status" value="1"/>
</dbReference>
<sequence length="510" mass="56224">MKEEKMTKVVLGRKLTIEEFMAVVRFHAEVDFSPEYRQRVERSRKIVETCVEEERVVYGTTTGFGALVTKTIGKEDAEKLQRNIILTHSTSVGEPFKEEEVRAIILMVLQSLGMGMSGVRMELLEHYRDFLNKNLIPCTPREGSVGYLCAEGHIAAALIGEGRMYYRGELSDSRTALRKAGMEPLAPSYKEGLALLNGTSSPTALAAMGIYDLLKAVESADVVAAMSFEMLNGLLRAYDDRVLNCRPQKELLETAALIKQMLRGSQVIKKAEGTHVQDPLSLRCIPQLHGAVKKTLRDAWAAIEVEINGCADNPIVCGEPDDPQVFSNGNPDASYVGIEMDSACIAATAAAKMSERRNVRFLDEKLSEHPYFLIKKPGLNSGLMIPQYTQAGLLNDMKILSTPASVDSVTTSANQEDYVSMGYNACKKALSVAEKFEYVLAIELLSAYQAQQFVDASLARGEGTGAVLEAMKDLVPVMEEDIYIYPCLEKLKDWIHDGGLLKSARTVLDK</sequence>
<dbReference type="Gene3D" id="1.20.200.10">
    <property type="entry name" value="Fumarase/aspartase (Central domain)"/>
    <property type="match status" value="1"/>
</dbReference>
<dbReference type="InterPro" id="IPR001106">
    <property type="entry name" value="Aromatic_Lyase"/>
</dbReference>
<dbReference type="KEGG" id="byl:A4V09_10405"/>
<dbReference type="STRING" id="1796616.A4V09_10405"/>
<dbReference type="Pfam" id="PF00221">
    <property type="entry name" value="Lyase_aromatic"/>
    <property type="match status" value="1"/>
</dbReference>
<name>A0A1C7I962_9FIRM</name>
<dbReference type="GO" id="GO:0016841">
    <property type="term" value="F:ammonia-lyase activity"/>
    <property type="evidence" value="ECO:0007669"/>
    <property type="project" value="UniProtKB-ARBA"/>
</dbReference>
<dbReference type="FunFam" id="1.10.275.10:FF:000005">
    <property type="entry name" value="Histidine ammonia-lyase"/>
    <property type="match status" value="1"/>
</dbReference>